<sequence length="136" mass="15820">MIGTARNMCANLEKMMIWVMANYQHGPVRSPGPMCFLPMRLTIGYLDTCAFGLVTDSEEYRFAYLDEKRKIFVSETYLWVTKKAKIIQWMDKTLRDSIETSPHTTPVKTANTTIHAYWTHLNREYQFGVIDESRVG</sequence>
<dbReference type="EMBL" id="MU970114">
    <property type="protein sequence ID" value="KAK9320868.1"/>
    <property type="molecule type" value="Genomic_DNA"/>
</dbReference>
<keyword evidence="2" id="KW-1185">Reference proteome</keyword>
<reference evidence="2" key="1">
    <citation type="journal article" date="2024" name="Front. Bioeng. Biotechnol.">
        <title>Genome-scale model development and genomic sequencing of the oleaginous clade Lipomyces.</title>
        <authorList>
            <person name="Czajka J.J."/>
            <person name="Han Y."/>
            <person name="Kim J."/>
            <person name="Mondo S.J."/>
            <person name="Hofstad B.A."/>
            <person name="Robles A."/>
            <person name="Haridas S."/>
            <person name="Riley R."/>
            <person name="LaButti K."/>
            <person name="Pangilinan J."/>
            <person name="Andreopoulos W."/>
            <person name="Lipzen A."/>
            <person name="Yan J."/>
            <person name="Wang M."/>
            <person name="Ng V."/>
            <person name="Grigoriev I.V."/>
            <person name="Spatafora J.W."/>
            <person name="Magnuson J.K."/>
            <person name="Baker S.E."/>
            <person name="Pomraning K.R."/>
        </authorList>
    </citation>
    <scope>NUCLEOTIDE SEQUENCE [LARGE SCALE GENOMIC DNA]</scope>
    <source>
        <strain evidence="2">CBS 10300</strain>
    </source>
</reference>
<gene>
    <name evidence="1" type="ORF">V1517DRAFT_194951</name>
</gene>
<dbReference type="Proteomes" id="UP001489719">
    <property type="component" value="Unassembled WGS sequence"/>
</dbReference>
<name>A0ACC3TIB2_9ASCO</name>
<accession>A0ACC3TIB2</accession>
<organism evidence="1 2">
    <name type="scientific">Lipomyces orientalis</name>
    <dbReference type="NCBI Taxonomy" id="1233043"/>
    <lineage>
        <taxon>Eukaryota</taxon>
        <taxon>Fungi</taxon>
        <taxon>Dikarya</taxon>
        <taxon>Ascomycota</taxon>
        <taxon>Saccharomycotina</taxon>
        <taxon>Lipomycetes</taxon>
        <taxon>Lipomycetales</taxon>
        <taxon>Lipomycetaceae</taxon>
        <taxon>Lipomyces</taxon>
    </lineage>
</organism>
<proteinExistence type="predicted"/>
<evidence type="ECO:0000313" key="2">
    <source>
        <dbReference type="Proteomes" id="UP001489719"/>
    </source>
</evidence>
<protein>
    <submittedName>
        <fullName evidence="1">Uncharacterized protein</fullName>
    </submittedName>
</protein>
<comment type="caution">
    <text evidence="1">The sequence shown here is derived from an EMBL/GenBank/DDBJ whole genome shotgun (WGS) entry which is preliminary data.</text>
</comment>
<evidence type="ECO:0000313" key="1">
    <source>
        <dbReference type="EMBL" id="KAK9320868.1"/>
    </source>
</evidence>